<organism evidence="10 11">
    <name type="scientific">Caenorhabditis tropicalis</name>
    <dbReference type="NCBI Taxonomy" id="1561998"/>
    <lineage>
        <taxon>Eukaryota</taxon>
        <taxon>Metazoa</taxon>
        <taxon>Ecdysozoa</taxon>
        <taxon>Nematoda</taxon>
        <taxon>Chromadorea</taxon>
        <taxon>Rhabditida</taxon>
        <taxon>Rhabditina</taxon>
        <taxon>Rhabditomorpha</taxon>
        <taxon>Rhabditoidea</taxon>
        <taxon>Rhabditidae</taxon>
        <taxon>Peloderinae</taxon>
        <taxon>Caenorhabditis</taxon>
    </lineage>
</organism>
<keyword evidence="3" id="KW-0328">Glycosyltransferase</keyword>
<dbReference type="PANTHER" id="PTHR21461">
    <property type="entry name" value="GLYCOSYLTRANSFERASE FAMILY 92 PROTEIN"/>
    <property type="match status" value="1"/>
</dbReference>
<evidence type="ECO:0000256" key="2">
    <source>
        <dbReference type="ARBA" id="ARBA00007647"/>
    </source>
</evidence>
<name>A0A1I7V418_9PELO</name>
<evidence type="ECO:0000256" key="5">
    <source>
        <dbReference type="ARBA" id="ARBA00022692"/>
    </source>
</evidence>
<feature type="compositionally biased region" description="Low complexity" evidence="8">
    <location>
        <begin position="189"/>
        <end position="205"/>
    </location>
</feature>
<dbReference type="eggNOG" id="KOG4735">
    <property type="taxonomic scope" value="Eukaryota"/>
</dbReference>
<keyword evidence="10" id="KW-1185">Reference proteome</keyword>
<feature type="region of interest" description="Disordered" evidence="8">
    <location>
        <begin position="120"/>
        <end position="290"/>
    </location>
</feature>
<dbReference type="GO" id="GO:0016020">
    <property type="term" value="C:membrane"/>
    <property type="evidence" value="ECO:0007669"/>
    <property type="project" value="UniProtKB-SubCell"/>
</dbReference>
<evidence type="ECO:0000256" key="6">
    <source>
        <dbReference type="ARBA" id="ARBA00022989"/>
    </source>
</evidence>
<dbReference type="GO" id="GO:0005737">
    <property type="term" value="C:cytoplasm"/>
    <property type="evidence" value="ECO:0007669"/>
    <property type="project" value="TreeGrafter"/>
</dbReference>
<protein>
    <submittedName>
        <fullName evidence="11">Glycosyltransferase family 92 protein</fullName>
    </submittedName>
</protein>
<feature type="compositionally biased region" description="Polar residues" evidence="8">
    <location>
        <begin position="320"/>
        <end position="341"/>
    </location>
</feature>
<feature type="compositionally biased region" description="Low complexity" evidence="8">
    <location>
        <begin position="232"/>
        <end position="245"/>
    </location>
</feature>
<keyword evidence="4" id="KW-0808">Transferase</keyword>
<feature type="compositionally biased region" description="Polar residues" evidence="8">
    <location>
        <begin position="259"/>
        <end position="268"/>
    </location>
</feature>
<comment type="similarity">
    <text evidence="2">Belongs to the glycosyltransferase 92 family.</text>
</comment>
<feature type="compositionally biased region" description="Basic and acidic residues" evidence="8">
    <location>
        <begin position="169"/>
        <end position="188"/>
    </location>
</feature>
<evidence type="ECO:0000256" key="7">
    <source>
        <dbReference type="ARBA" id="ARBA00023136"/>
    </source>
</evidence>
<dbReference type="WBParaSite" id="Csp11.Scaffold630.g22179.t2">
    <property type="protein sequence ID" value="Csp11.Scaffold630.g22179.t2"/>
    <property type="gene ID" value="Csp11.Scaffold630.g22179"/>
</dbReference>
<feature type="compositionally biased region" description="Low complexity" evidence="8">
    <location>
        <begin position="306"/>
        <end position="319"/>
    </location>
</feature>
<feature type="compositionally biased region" description="Basic and acidic residues" evidence="8">
    <location>
        <begin position="120"/>
        <end position="133"/>
    </location>
</feature>
<sequence length="726" mass="81630">MGRDVQYSPFTWQSQSTAHNRFLKFLVFIIFLALLSFYFGFPEQATPKPEPRAYRLEEILKTSESETKFEPPTGHFEVPSSESRPTENAVFPSAFEESVVSSDSFGEKLKILEEEERKIIESQEDEFGKRDEVENSTSGGIPEDQPAEDSPSEATEVESSTSEGNEGIPDDKTAEDNGSKASEVENKVTSEAPETEVTSEASETTSGDKDTTKSSQFPSQRATERVVEGAYEASEAPEAPEAEASVSQTTPADEESSDTTESQFPNSEATDRDVEELSTSEPESIGIEEAEKQVEQVSANLTLIEETTTTEVHNETSTESDLTNFSSTDEQSTTGNLETETDVKNTTVVIEESTTLGNDASNETSSEPTTEKQVNFDNLPECRVEEWNNMTLDEVPHQSVHRQWVEESFGTEANETGGGVPKALGAFTYKDHIAVTLSGRNFSSGTVYCRYYDCNKKQMVRQATSFVYPESTVYCPRRAGAKFISISESLEDKGKPVEIQKRLVPHHFFTICVRMSNDDILKVSRFLEYYKLQGSTFFHFYLQNSSHYERMLLDEYVRTGDVKVIKIGENVTKEAQANDCQHRTKYFSKWTAFLNLEDELRMSEASETISAYLDSVTDHKTNILRWSNEETSRVLIRPERIVSINQSPIKVYLGNQLEEEREPSGTFRTFSTSSQLNPENFSENVAEDVAFRDELIENVITRTRHVFSTMESDKLKEGPSSNINDE</sequence>
<feature type="region of interest" description="Disordered" evidence="8">
    <location>
        <begin position="65"/>
        <end position="88"/>
    </location>
</feature>
<keyword evidence="5 9" id="KW-0812">Transmembrane</keyword>
<feature type="transmembrane region" description="Helical" evidence="9">
    <location>
        <begin position="21"/>
        <end position="41"/>
    </location>
</feature>
<evidence type="ECO:0000313" key="10">
    <source>
        <dbReference type="Proteomes" id="UP000095282"/>
    </source>
</evidence>
<dbReference type="PANTHER" id="PTHR21461:SF8">
    <property type="entry name" value="DOLICHYL-PHOSPHATE-MANNOSE--PROTEIN MANNOSYLTRANSFERASE-RELATED"/>
    <property type="match status" value="1"/>
</dbReference>
<evidence type="ECO:0000256" key="8">
    <source>
        <dbReference type="SAM" id="MobiDB-lite"/>
    </source>
</evidence>
<comment type="subcellular location">
    <subcellularLocation>
        <location evidence="1">Membrane</location>
        <topology evidence="1">Single-pass membrane protein</topology>
    </subcellularLocation>
</comment>
<dbReference type="AlphaFoldDB" id="A0A1I7V418"/>
<feature type="compositionally biased region" description="Low complexity" evidence="8">
    <location>
        <begin position="152"/>
        <end position="163"/>
    </location>
</feature>
<feature type="region of interest" description="Disordered" evidence="8">
    <location>
        <begin position="353"/>
        <end position="373"/>
    </location>
</feature>
<proteinExistence type="inferred from homology"/>
<dbReference type="Pfam" id="PF01697">
    <property type="entry name" value="Glyco_transf_92"/>
    <property type="match status" value="1"/>
</dbReference>
<dbReference type="Proteomes" id="UP000095282">
    <property type="component" value="Unplaced"/>
</dbReference>
<evidence type="ECO:0000256" key="4">
    <source>
        <dbReference type="ARBA" id="ARBA00022679"/>
    </source>
</evidence>
<dbReference type="InterPro" id="IPR008166">
    <property type="entry name" value="Glyco_transf_92"/>
</dbReference>
<evidence type="ECO:0000256" key="9">
    <source>
        <dbReference type="SAM" id="Phobius"/>
    </source>
</evidence>
<keyword evidence="7 9" id="KW-0472">Membrane</keyword>
<evidence type="ECO:0000313" key="11">
    <source>
        <dbReference type="WBParaSite" id="Csp11.Scaffold630.g22179.t2"/>
    </source>
</evidence>
<keyword evidence="6 9" id="KW-1133">Transmembrane helix</keyword>
<dbReference type="GO" id="GO:0016757">
    <property type="term" value="F:glycosyltransferase activity"/>
    <property type="evidence" value="ECO:0007669"/>
    <property type="project" value="UniProtKB-KW"/>
</dbReference>
<evidence type="ECO:0000256" key="3">
    <source>
        <dbReference type="ARBA" id="ARBA00022676"/>
    </source>
</evidence>
<dbReference type="STRING" id="1561998.A0A1I7V418"/>
<evidence type="ECO:0000256" key="1">
    <source>
        <dbReference type="ARBA" id="ARBA00004167"/>
    </source>
</evidence>
<reference evidence="11" key="1">
    <citation type="submission" date="2016-11" db="UniProtKB">
        <authorList>
            <consortium name="WormBaseParasite"/>
        </authorList>
    </citation>
    <scope>IDENTIFICATION</scope>
</reference>
<feature type="region of interest" description="Disordered" evidence="8">
    <location>
        <begin position="306"/>
        <end position="341"/>
    </location>
</feature>
<accession>A0A1I7V418</accession>